<dbReference type="GO" id="GO:0016020">
    <property type="term" value="C:membrane"/>
    <property type="evidence" value="ECO:0007669"/>
    <property type="project" value="UniProtKB-SubCell"/>
</dbReference>
<feature type="chain" id="PRO_5001504332" evidence="16">
    <location>
        <begin position="29"/>
        <end position="831"/>
    </location>
</feature>
<keyword evidence="7" id="KW-0418">Kinase</keyword>
<evidence type="ECO:0000256" key="3">
    <source>
        <dbReference type="ARBA" id="ARBA00022679"/>
    </source>
</evidence>
<evidence type="ECO:0000259" key="18">
    <source>
        <dbReference type="PROSITE" id="PS50026"/>
    </source>
</evidence>
<organism evidence="20 21">
    <name type="scientific">Erythranthe guttata</name>
    <name type="common">Yellow monkey flower</name>
    <name type="synonym">Mimulus guttatus</name>
    <dbReference type="NCBI Taxonomy" id="4155"/>
    <lineage>
        <taxon>Eukaryota</taxon>
        <taxon>Viridiplantae</taxon>
        <taxon>Streptophyta</taxon>
        <taxon>Embryophyta</taxon>
        <taxon>Tracheophyta</taxon>
        <taxon>Spermatophyta</taxon>
        <taxon>Magnoliopsida</taxon>
        <taxon>eudicotyledons</taxon>
        <taxon>Gunneridae</taxon>
        <taxon>Pentapetalae</taxon>
        <taxon>asterids</taxon>
        <taxon>lamiids</taxon>
        <taxon>Lamiales</taxon>
        <taxon>Phrymaceae</taxon>
        <taxon>Erythranthe</taxon>
    </lineage>
</organism>
<evidence type="ECO:0000256" key="9">
    <source>
        <dbReference type="ARBA" id="ARBA00022989"/>
    </source>
</evidence>
<keyword evidence="4 15" id="KW-0812">Transmembrane</keyword>
<feature type="domain" description="EGF-like" evidence="18">
    <location>
        <begin position="296"/>
        <end position="330"/>
    </location>
</feature>
<feature type="domain" description="Bulb-type lectin" evidence="19">
    <location>
        <begin position="46"/>
        <end position="158"/>
    </location>
</feature>
<dbReference type="Pfam" id="PF01453">
    <property type="entry name" value="B_lectin"/>
    <property type="match status" value="1"/>
</dbReference>
<keyword evidence="10 15" id="KW-0472">Membrane</keyword>
<evidence type="ECO:0000256" key="1">
    <source>
        <dbReference type="ARBA" id="ARBA00004167"/>
    </source>
</evidence>
<dbReference type="InterPro" id="IPR024171">
    <property type="entry name" value="SRK-like_kinase"/>
</dbReference>
<evidence type="ECO:0000256" key="12">
    <source>
        <dbReference type="ARBA" id="ARBA00023180"/>
    </source>
</evidence>
<feature type="non-terminal residue" evidence="20">
    <location>
        <position position="1"/>
    </location>
</feature>
<dbReference type="AlphaFoldDB" id="A0A022QTJ2"/>
<dbReference type="SUPFAM" id="SSF51110">
    <property type="entry name" value="alpha-D-mannose-specific plant lectins"/>
    <property type="match status" value="1"/>
</dbReference>
<dbReference type="Proteomes" id="UP000030748">
    <property type="component" value="Unassembled WGS sequence"/>
</dbReference>
<dbReference type="InterPro" id="IPR017441">
    <property type="entry name" value="Protein_kinase_ATP_BS"/>
</dbReference>
<reference evidence="20 21" key="1">
    <citation type="journal article" date="2013" name="Proc. Natl. Acad. Sci. U.S.A.">
        <title>Fine-scale variation in meiotic recombination in Mimulus inferred from population shotgun sequencing.</title>
        <authorList>
            <person name="Hellsten U."/>
            <person name="Wright K.M."/>
            <person name="Jenkins J."/>
            <person name="Shu S."/>
            <person name="Yuan Y."/>
            <person name="Wessler S.R."/>
            <person name="Schmutz J."/>
            <person name="Willis J.H."/>
            <person name="Rokhsar D.S."/>
        </authorList>
    </citation>
    <scope>NUCLEOTIDE SEQUENCE [LARGE SCALE GENOMIC DNA]</scope>
    <source>
        <strain evidence="21">cv. DUN x IM62</strain>
    </source>
</reference>
<dbReference type="PIRSF" id="PIRSF000641">
    <property type="entry name" value="SRK"/>
    <property type="match status" value="1"/>
</dbReference>
<name>A0A022QTJ2_ERYGU</name>
<dbReference type="eggNOG" id="ENOG502RMY8">
    <property type="taxonomic scope" value="Eukaryota"/>
</dbReference>
<feature type="binding site" evidence="14">
    <location>
        <position position="542"/>
    </location>
    <ligand>
        <name>ATP</name>
        <dbReference type="ChEBI" id="CHEBI:30616"/>
    </ligand>
</feature>
<feature type="transmembrane region" description="Helical" evidence="15">
    <location>
        <begin position="455"/>
        <end position="480"/>
    </location>
</feature>
<keyword evidence="3" id="KW-0808">Transferase</keyword>
<keyword evidence="8 14" id="KW-0067">ATP-binding</keyword>
<dbReference type="InterPro" id="IPR011009">
    <property type="entry name" value="Kinase-like_dom_sf"/>
</dbReference>
<comment type="subcellular location">
    <subcellularLocation>
        <location evidence="1">Membrane</location>
        <topology evidence="1">Single-pass membrane protein</topology>
    </subcellularLocation>
</comment>
<dbReference type="GO" id="GO:0005524">
    <property type="term" value="F:ATP binding"/>
    <property type="evidence" value="ECO:0007669"/>
    <property type="project" value="UniProtKB-UniRule"/>
</dbReference>
<dbReference type="SMART" id="SM00108">
    <property type="entry name" value="B_lectin"/>
    <property type="match status" value="1"/>
</dbReference>
<keyword evidence="21" id="KW-1185">Reference proteome</keyword>
<dbReference type="Gene3D" id="1.10.510.10">
    <property type="entry name" value="Transferase(Phosphotransferase) domain 1"/>
    <property type="match status" value="1"/>
</dbReference>
<proteinExistence type="predicted"/>
<evidence type="ECO:0000256" key="16">
    <source>
        <dbReference type="SAM" id="SignalP"/>
    </source>
</evidence>
<accession>A0A022QTJ2</accession>
<dbReference type="PROSITE" id="PS00108">
    <property type="entry name" value="PROTEIN_KINASE_ST"/>
    <property type="match status" value="1"/>
</dbReference>
<evidence type="ECO:0000256" key="5">
    <source>
        <dbReference type="ARBA" id="ARBA00022729"/>
    </source>
</evidence>
<dbReference type="GO" id="GO:0004674">
    <property type="term" value="F:protein serine/threonine kinase activity"/>
    <property type="evidence" value="ECO:0007669"/>
    <property type="project" value="UniProtKB-KW"/>
</dbReference>
<keyword evidence="13" id="KW-0245">EGF-like domain</keyword>
<dbReference type="PANTHER" id="PTHR47974">
    <property type="entry name" value="OS07G0415500 PROTEIN"/>
    <property type="match status" value="1"/>
</dbReference>
<evidence type="ECO:0000259" key="17">
    <source>
        <dbReference type="PROSITE" id="PS50011"/>
    </source>
</evidence>
<evidence type="ECO:0000256" key="10">
    <source>
        <dbReference type="ARBA" id="ARBA00023136"/>
    </source>
</evidence>
<dbReference type="Gene3D" id="2.90.10.30">
    <property type="match status" value="1"/>
</dbReference>
<dbReference type="GO" id="GO:0004672">
    <property type="term" value="F:protein kinase activity"/>
    <property type="evidence" value="ECO:0000318"/>
    <property type="project" value="GO_Central"/>
</dbReference>
<dbReference type="FunFam" id="3.30.200.20:FF:000178">
    <property type="entry name" value="serine/threonine-protein kinase PBS1-like"/>
    <property type="match status" value="1"/>
</dbReference>
<dbReference type="PANTHER" id="PTHR47974:SF27">
    <property type="entry name" value="RECEPTOR-LIKE SERINE_THREONINE-PROTEIN KINASE"/>
    <property type="match status" value="1"/>
</dbReference>
<dbReference type="PROSITE" id="PS50011">
    <property type="entry name" value="PROTEIN_KINASE_DOM"/>
    <property type="match status" value="1"/>
</dbReference>
<evidence type="ECO:0000256" key="7">
    <source>
        <dbReference type="ARBA" id="ARBA00022777"/>
    </source>
</evidence>
<keyword evidence="11" id="KW-1015">Disulfide bond</keyword>
<dbReference type="PROSITE" id="PS50927">
    <property type="entry name" value="BULB_LECTIN"/>
    <property type="match status" value="1"/>
</dbReference>
<keyword evidence="6 14" id="KW-0547">Nucleotide-binding</keyword>
<evidence type="ECO:0000313" key="20">
    <source>
        <dbReference type="EMBL" id="EYU31241.1"/>
    </source>
</evidence>
<dbReference type="SMART" id="SM00220">
    <property type="entry name" value="S_TKc"/>
    <property type="match status" value="1"/>
</dbReference>
<evidence type="ECO:0000313" key="21">
    <source>
        <dbReference type="Proteomes" id="UP000030748"/>
    </source>
</evidence>
<dbReference type="InterPro" id="IPR036426">
    <property type="entry name" value="Bulb-type_lectin_dom_sf"/>
</dbReference>
<keyword evidence="2" id="KW-0723">Serine/threonine-protein kinase</keyword>
<keyword evidence="12" id="KW-0325">Glycoprotein</keyword>
<comment type="caution">
    <text evidence="13">Lacks conserved residue(s) required for the propagation of feature annotation.</text>
</comment>
<dbReference type="CDD" id="cd14066">
    <property type="entry name" value="STKc_IRAK"/>
    <property type="match status" value="1"/>
</dbReference>
<evidence type="ECO:0000256" key="13">
    <source>
        <dbReference type="PROSITE-ProRule" id="PRU00076"/>
    </source>
</evidence>
<protein>
    <submittedName>
        <fullName evidence="20">Uncharacterized protein</fullName>
    </submittedName>
</protein>
<dbReference type="InterPro" id="IPR001480">
    <property type="entry name" value="Bulb-type_lectin_dom"/>
</dbReference>
<dbReference type="FunFam" id="1.10.510.10:FF:000621">
    <property type="entry name" value="Serine/threonine-protein kinase"/>
    <property type="match status" value="1"/>
</dbReference>
<dbReference type="InterPro" id="IPR008271">
    <property type="entry name" value="Ser/Thr_kinase_AS"/>
</dbReference>
<evidence type="ECO:0000256" key="15">
    <source>
        <dbReference type="SAM" id="Phobius"/>
    </source>
</evidence>
<dbReference type="CDD" id="cd00054">
    <property type="entry name" value="EGF_CA"/>
    <property type="match status" value="1"/>
</dbReference>
<evidence type="ECO:0000256" key="2">
    <source>
        <dbReference type="ARBA" id="ARBA00022527"/>
    </source>
</evidence>
<dbReference type="STRING" id="4155.A0A022QTJ2"/>
<feature type="domain" description="Protein kinase" evidence="17">
    <location>
        <begin position="514"/>
        <end position="801"/>
    </location>
</feature>
<dbReference type="InterPro" id="IPR000742">
    <property type="entry name" value="EGF"/>
</dbReference>
<keyword evidence="5 16" id="KW-0732">Signal</keyword>
<dbReference type="EMBL" id="KI631011">
    <property type="protein sequence ID" value="EYU31241.1"/>
    <property type="molecule type" value="Genomic_DNA"/>
</dbReference>
<dbReference type="InterPro" id="IPR000719">
    <property type="entry name" value="Prot_kinase_dom"/>
</dbReference>
<evidence type="ECO:0000256" key="4">
    <source>
        <dbReference type="ARBA" id="ARBA00022692"/>
    </source>
</evidence>
<dbReference type="CDD" id="cd00028">
    <property type="entry name" value="B_lectin"/>
    <property type="match status" value="1"/>
</dbReference>
<keyword evidence="9 15" id="KW-1133">Transmembrane helix</keyword>
<evidence type="ECO:0000256" key="6">
    <source>
        <dbReference type="ARBA" id="ARBA00022741"/>
    </source>
</evidence>
<evidence type="ECO:0000256" key="11">
    <source>
        <dbReference type="ARBA" id="ARBA00023157"/>
    </source>
</evidence>
<sequence length="831" mass="91073">SSAAAAAAAAITFFLFCAVVIVPNPTNCSSIFTSSINPNFTASYLQFIDYSGGFLSSPNNSFQARISSTNPHPNSCYFVIIHVISNTIVWSANRNTPISTSAELHFSSDGLTLYNDTGHPIWSTPPQNLSSVSSMKLLDSGNLVLLDTTNNTVWESFDSPTDLIVAGQKLRLGESLVSSVSDADLSEGSYRLVVGDSDAMLQWGGIDYWKMSMGLTAFKNSNAAVEYMVMNSTGVYLIGDDDNNNNNGGVIVIQMMFSEFNESSSGFRMVKLDPKGVFRVVKINKIDGLVQEFAGPADSCRIPSICKRFGVCTDGGSCQCPPGFHLGLNVSNGDCVPSNGSLSLPIPCNGSSSNGTVIKYLNLREDLDYFSNDFTDPLISNVSLSFCQDLCTRNCSCSAVFYGQRFGSCYVITDYLGSFRIKSYDANRLGYVKAVEVGNIQSGDSSEKKKSDFPILIVVLLPSLGVIGIALVATLLWWWWCRRRHTRDEDMDYLVSVPGLPVRFDYKELAIATKNFKTQIGSGGFGTVYKGTLLDGTDIAVKEITCLGPQGKREFLTEIAVIGKIHHVNLVRLKGFCVHRGQRFLVYEYMNRGSLDRSLFDSGGGSVLEWKERCEIALGAARGLAYLHIGCDHKIVHCDVKPENILLHGGNTAVKISDFGLAKLLTPEQSGWFTTMRGTRGYLAPEWLTKSAVSEKTDVYSYGMMLLEIISGKKNYSVQMEGHDRSGDGADEEKRWIYFPLFVLEMHEQGRYLEVVDPRLGGGVGAEEVEKMVRVALCCVQGEPSLRPTMSNVVGMLEGWLALGEPRIESLDFLRFYGPGKEGGKISERKV</sequence>
<dbReference type="PROSITE" id="PS00107">
    <property type="entry name" value="PROTEIN_KINASE_ATP"/>
    <property type="match status" value="1"/>
</dbReference>
<dbReference type="Pfam" id="PF00069">
    <property type="entry name" value="Pkinase"/>
    <property type="match status" value="1"/>
</dbReference>
<feature type="signal peptide" evidence="16">
    <location>
        <begin position="1"/>
        <end position="28"/>
    </location>
</feature>
<dbReference type="PROSITE" id="PS50026">
    <property type="entry name" value="EGF_3"/>
    <property type="match status" value="1"/>
</dbReference>
<evidence type="ECO:0000256" key="8">
    <source>
        <dbReference type="ARBA" id="ARBA00022840"/>
    </source>
</evidence>
<dbReference type="Gene3D" id="3.30.200.20">
    <property type="entry name" value="Phosphorylase Kinase, domain 1"/>
    <property type="match status" value="1"/>
</dbReference>
<dbReference type="SUPFAM" id="SSF56112">
    <property type="entry name" value="Protein kinase-like (PK-like)"/>
    <property type="match status" value="1"/>
</dbReference>
<evidence type="ECO:0000259" key="19">
    <source>
        <dbReference type="PROSITE" id="PS50927"/>
    </source>
</evidence>
<gene>
    <name evidence="20" type="ORF">MIMGU_mgv1a017981mg</name>
</gene>
<evidence type="ECO:0000256" key="14">
    <source>
        <dbReference type="PROSITE-ProRule" id="PRU10141"/>
    </source>
</evidence>